<name>A0A4U5TSL5_9FLAO</name>
<feature type="signal peptide" evidence="1">
    <location>
        <begin position="1"/>
        <end position="17"/>
    </location>
</feature>
<protein>
    <submittedName>
        <fullName evidence="2">Uncharacterized protein</fullName>
    </submittedName>
</protein>
<reference evidence="2 3" key="1">
    <citation type="submission" date="2019-04" db="EMBL/GenBank/DDBJ databases">
        <title>Psychroflexus halotolerans sp. nov., isolated from a marine solar saltern.</title>
        <authorList>
            <person name="Feng X."/>
        </authorList>
    </citation>
    <scope>NUCLEOTIDE SEQUENCE [LARGE SCALE GENOMIC DNA]</scope>
    <source>
        <strain evidence="2 3">WDS2C27</strain>
    </source>
</reference>
<evidence type="ECO:0000256" key="1">
    <source>
        <dbReference type="SAM" id="SignalP"/>
    </source>
</evidence>
<dbReference type="RefSeq" id="WP_138931020.1">
    <property type="nucleotide sequence ID" value="NZ_SWMU01000001.1"/>
</dbReference>
<organism evidence="2 3">
    <name type="scientific">Mesohalobacter halotolerans</name>
    <dbReference type="NCBI Taxonomy" id="1883405"/>
    <lineage>
        <taxon>Bacteria</taxon>
        <taxon>Pseudomonadati</taxon>
        <taxon>Bacteroidota</taxon>
        <taxon>Flavobacteriia</taxon>
        <taxon>Flavobacteriales</taxon>
        <taxon>Flavobacteriaceae</taxon>
        <taxon>Mesohalobacter</taxon>
    </lineage>
</organism>
<feature type="chain" id="PRO_5020554746" evidence="1">
    <location>
        <begin position="18"/>
        <end position="167"/>
    </location>
</feature>
<dbReference type="AlphaFoldDB" id="A0A4U5TSL5"/>
<proteinExistence type="predicted"/>
<keyword evidence="3" id="KW-1185">Reference proteome</keyword>
<dbReference type="OrthoDB" id="671386at2"/>
<accession>A0A4U5TSL5</accession>
<sequence length="167" mass="19285">MRRAVILLSFISVLARAQGLPEDHFGHYKGKLQIFAADQTNTVDMEFKLQPTPDPEVYNYVIIYHTPKQKDVRKYLLKAKDSLGNFVLDEQNGIAIPTKYINRSLHAFFEVQSKLLKNTVRFKDQEVEFEISVANTKIPDTTSTADLKYQVLSYPVKTYQYAKLVKH</sequence>
<keyword evidence="1" id="KW-0732">Signal</keyword>
<gene>
    <name evidence="2" type="ORF">FCN74_02545</name>
</gene>
<dbReference type="Proteomes" id="UP000306552">
    <property type="component" value="Unassembled WGS sequence"/>
</dbReference>
<comment type="caution">
    <text evidence="2">The sequence shown here is derived from an EMBL/GenBank/DDBJ whole genome shotgun (WGS) entry which is preliminary data.</text>
</comment>
<evidence type="ECO:0000313" key="2">
    <source>
        <dbReference type="EMBL" id="TKS57317.1"/>
    </source>
</evidence>
<dbReference type="EMBL" id="SWMU01000001">
    <property type="protein sequence ID" value="TKS57317.1"/>
    <property type="molecule type" value="Genomic_DNA"/>
</dbReference>
<evidence type="ECO:0000313" key="3">
    <source>
        <dbReference type="Proteomes" id="UP000306552"/>
    </source>
</evidence>